<name>A0A378XZ07_PAEPO</name>
<dbReference type="GeneID" id="93346507"/>
<protein>
    <submittedName>
        <fullName evidence="1">Uncharacterized protein</fullName>
    </submittedName>
</protein>
<organism evidence="1 2">
    <name type="scientific">Paenibacillus polymyxa</name>
    <name type="common">Bacillus polymyxa</name>
    <dbReference type="NCBI Taxonomy" id="1406"/>
    <lineage>
        <taxon>Bacteria</taxon>
        <taxon>Bacillati</taxon>
        <taxon>Bacillota</taxon>
        <taxon>Bacilli</taxon>
        <taxon>Bacillales</taxon>
        <taxon>Paenibacillaceae</taxon>
        <taxon>Paenibacillus</taxon>
    </lineage>
</organism>
<dbReference type="RefSeq" id="WP_019687675.1">
    <property type="nucleotide sequence ID" value="NZ_CP036496.1"/>
</dbReference>
<proteinExistence type="predicted"/>
<dbReference type="Proteomes" id="UP000254400">
    <property type="component" value="Unassembled WGS sequence"/>
</dbReference>
<evidence type="ECO:0000313" key="2">
    <source>
        <dbReference type="Proteomes" id="UP000254400"/>
    </source>
</evidence>
<gene>
    <name evidence="1" type="ORF">NCTC10343_03153</name>
</gene>
<reference evidence="1 2" key="1">
    <citation type="submission" date="2018-06" db="EMBL/GenBank/DDBJ databases">
        <authorList>
            <consortium name="Pathogen Informatics"/>
            <person name="Doyle S."/>
        </authorList>
    </citation>
    <scope>NUCLEOTIDE SEQUENCE [LARGE SCALE GENOMIC DNA]</scope>
    <source>
        <strain evidence="1 2">NCTC10343</strain>
    </source>
</reference>
<accession>A0A378XZ07</accession>
<dbReference type="AlphaFoldDB" id="A0A378XZ07"/>
<sequence length="384" mass="44874">MKLKVQFTNELPFMIQLPNGDYSVRTRLNPTEEKDFILKLSDDVFRVHINPFGSKKSAMCIEGERAELESYIINNRIPNYAFEPCKSYISCTIEEELELKDELYLNVTNDDLIDKIKSKMIREGIKYTDTIDLTRMATTEFGTYNTDQVLEEKIDYVVNRRLNELSRLVYPYHNALNQFIKQYSYLRNDFFVETTTMHTLKGTTSRQFVDGYYYDSIKHAGKAPSMMPYQKWLPEIDSNHVETLKERLINGFDIPPTKDLIIMARNLAERGEYRSAIINSSAALEVAVEQKIIEKMYLNGNTQAEIDTFLDSTKTNFYRRCDRQLNEKAGQSLVRNNPTLWTNINSHRNRYRHKIAHSSLMPNARDTEKVINDFEIAVNWVEAL</sequence>
<evidence type="ECO:0000313" key="1">
    <source>
        <dbReference type="EMBL" id="SUA70282.1"/>
    </source>
</evidence>
<dbReference type="EMBL" id="UGSC01000001">
    <property type="protein sequence ID" value="SUA70282.1"/>
    <property type="molecule type" value="Genomic_DNA"/>
</dbReference>